<reference evidence="1" key="1">
    <citation type="submission" date="2021-07" db="EMBL/GenBank/DDBJ databases">
        <authorList>
            <person name="Durling M."/>
        </authorList>
    </citation>
    <scope>NUCLEOTIDE SEQUENCE</scope>
</reference>
<dbReference type="Proteomes" id="UP000696280">
    <property type="component" value="Unassembled WGS sequence"/>
</dbReference>
<evidence type="ECO:0000313" key="1">
    <source>
        <dbReference type="EMBL" id="CAG8952737.1"/>
    </source>
</evidence>
<protein>
    <submittedName>
        <fullName evidence="1">Uncharacterized protein</fullName>
    </submittedName>
</protein>
<gene>
    <name evidence="1" type="ORF">HYFRA_00008981</name>
</gene>
<organism evidence="1 2">
    <name type="scientific">Hymenoscyphus fraxineus</name>
    <dbReference type="NCBI Taxonomy" id="746836"/>
    <lineage>
        <taxon>Eukaryota</taxon>
        <taxon>Fungi</taxon>
        <taxon>Dikarya</taxon>
        <taxon>Ascomycota</taxon>
        <taxon>Pezizomycotina</taxon>
        <taxon>Leotiomycetes</taxon>
        <taxon>Helotiales</taxon>
        <taxon>Helotiaceae</taxon>
        <taxon>Hymenoscyphus</taxon>
    </lineage>
</organism>
<sequence length="108" mass="11802">MEFGKHEPGLADVMAGGFVQPHEAQMNCRIGIAKVLSFWSIPSTQSLSPICRFHSLPKEVQKSMIHRFEIRVMEKYIHGLNAVLIGQLDTSQVLNGAGIALSSAEGNP</sequence>
<name>A0A9N9KWF1_9HELO</name>
<keyword evidence="2" id="KW-1185">Reference proteome</keyword>
<dbReference type="AlphaFoldDB" id="A0A9N9KWF1"/>
<comment type="caution">
    <text evidence="1">The sequence shown here is derived from an EMBL/GenBank/DDBJ whole genome shotgun (WGS) entry which is preliminary data.</text>
</comment>
<proteinExistence type="predicted"/>
<dbReference type="EMBL" id="CAJVRL010000047">
    <property type="protein sequence ID" value="CAG8952737.1"/>
    <property type="molecule type" value="Genomic_DNA"/>
</dbReference>
<evidence type="ECO:0000313" key="2">
    <source>
        <dbReference type="Proteomes" id="UP000696280"/>
    </source>
</evidence>
<accession>A0A9N9KWF1</accession>